<accession>A0A836HA54</accession>
<comment type="subunit">
    <text evidence="1">Component of the TIM23 complex.</text>
</comment>
<dbReference type="SMART" id="SM00577">
    <property type="entry name" value="CPDc"/>
    <property type="match status" value="1"/>
</dbReference>
<dbReference type="InterPro" id="IPR036412">
    <property type="entry name" value="HAD-like_sf"/>
</dbReference>
<dbReference type="GeneID" id="92514542"/>
<comment type="function">
    <text evidence="1">Essential component of the TIM23 complex, a complex that mediates the translocation of transit peptide-containing proteins across the mitochondrial inner membrane.</text>
</comment>
<organism evidence="4 5">
    <name type="scientific">Leishmania martiniquensis</name>
    <dbReference type="NCBI Taxonomy" id="1580590"/>
    <lineage>
        <taxon>Eukaryota</taxon>
        <taxon>Discoba</taxon>
        <taxon>Euglenozoa</taxon>
        <taxon>Kinetoplastea</taxon>
        <taxon>Metakinetoplastina</taxon>
        <taxon>Trypanosomatida</taxon>
        <taxon>Trypanosomatidae</taxon>
        <taxon>Leishmaniinae</taxon>
        <taxon>Leishmania</taxon>
    </lineage>
</organism>
<dbReference type="InterPro" id="IPR023214">
    <property type="entry name" value="HAD_sf"/>
</dbReference>
<keyword evidence="1" id="KW-0811">Translocation</keyword>
<dbReference type="InterPro" id="IPR050365">
    <property type="entry name" value="TIM50"/>
</dbReference>
<name>A0A836HA54_9TRYP</name>
<dbReference type="GO" id="GO:0005744">
    <property type="term" value="C:TIM23 mitochondrial import inner membrane translocase complex"/>
    <property type="evidence" value="ECO:0007669"/>
    <property type="project" value="UniProtKB-UniRule"/>
</dbReference>
<sequence>MRLSTSSQRRRNAKELNANTSSSDLRCRGGLQATTPFLSARYKSLGDQLLMASESPLSSLENDLACVAVGHAVPSRFRTTVAAYGTQAGSHSGVSKAPMQFMWPGQRSTLAHEALSDFLGTDSHAGRDRYPIKGIRTASANPSGLLIATGPVPVLGKCKDTAQDAAFPAAPRLDTGAVCDTLLKSRRTESTEAATLSYSPPVTLSSTLIPPPRPQDVGKLVIVLDLDETLVHSRDTTVFKRPGVAQLLKTLKGKCEVIVWTAGTREYALNVIRMIDTVCAVQHCIYRHPLWWTGDVGCTKDLRLLGRPMDRVLLVDNTPSVFRANPRNSLLVEDFIVPHLGGYSAQEKTLSVLADIFEHVFRRFTSPCVADVLASKRISRQVIRLERGACVELNVLTTG</sequence>
<dbReference type="PANTHER" id="PTHR12210">
    <property type="entry name" value="DULLARD PROTEIN PHOSPHATASE"/>
    <property type="match status" value="1"/>
</dbReference>
<protein>
    <recommendedName>
        <fullName evidence="1">Mitochondrial import inner membrane translocase subunit TIM50</fullName>
    </recommendedName>
</protein>
<keyword evidence="1" id="KW-0809">Transit peptide</keyword>
<keyword evidence="1" id="KW-0653">Protein transport</keyword>
<dbReference type="AlphaFoldDB" id="A0A836HA54"/>
<reference evidence="5" key="2">
    <citation type="journal article" date="2021" name="Sci. Data">
        <title>Chromosome-scale genome sequencing, assembly and annotation of six genomes from subfamily Leishmaniinae.</title>
        <authorList>
            <person name="Almutairi H."/>
            <person name="Urbaniak M.D."/>
            <person name="Bates M.D."/>
            <person name="Jariyapan N."/>
            <person name="Kwakye-Nuako G."/>
            <person name="Thomaz Soccol V."/>
            <person name="Al-Salem W.S."/>
            <person name="Dillon R.J."/>
            <person name="Bates P.A."/>
            <person name="Gatherer D."/>
        </authorList>
    </citation>
    <scope>NUCLEOTIDE SEQUENCE [LARGE SCALE GENOMIC DNA]</scope>
</reference>
<dbReference type="Proteomes" id="UP000673552">
    <property type="component" value="Unassembled WGS sequence"/>
</dbReference>
<dbReference type="RefSeq" id="XP_067177125.1">
    <property type="nucleotide sequence ID" value="XM_067322030.1"/>
</dbReference>
<feature type="region of interest" description="Disordered" evidence="2">
    <location>
        <begin position="1"/>
        <end position="23"/>
    </location>
</feature>
<proteinExistence type="inferred from homology"/>
<reference evidence="5" key="1">
    <citation type="journal article" date="2021" name="Microbiol. Resour. Announc.">
        <title>LGAAP: Leishmaniinae Genome Assembly and Annotation Pipeline.</title>
        <authorList>
            <person name="Almutairi H."/>
            <person name="Urbaniak M.D."/>
            <person name="Bates M.D."/>
            <person name="Jariyapan N."/>
            <person name="Kwakye-Nuako G."/>
            <person name="Thomaz-Soccol V."/>
            <person name="Al-Salem W.S."/>
            <person name="Dillon R.J."/>
            <person name="Bates P.A."/>
            <person name="Gatherer D."/>
        </authorList>
    </citation>
    <scope>NUCLEOTIDE SEQUENCE [LARGE SCALE GENOMIC DNA]</scope>
</reference>
<dbReference type="OrthoDB" id="277011at2759"/>
<keyword evidence="5" id="KW-1185">Reference proteome</keyword>
<evidence type="ECO:0000259" key="3">
    <source>
        <dbReference type="PROSITE" id="PS50969"/>
    </source>
</evidence>
<evidence type="ECO:0000256" key="1">
    <source>
        <dbReference type="RuleBase" id="RU365079"/>
    </source>
</evidence>
<dbReference type="Pfam" id="PF03031">
    <property type="entry name" value="NIF"/>
    <property type="match status" value="1"/>
</dbReference>
<keyword evidence="1" id="KW-0813">Transport</keyword>
<gene>
    <name evidence="4" type="ORF">LSCM1_04526</name>
</gene>
<comment type="caution">
    <text evidence="4">The sequence shown here is derived from an EMBL/GenBank/DDBJ whole genome shotgun (WGS) entry which is preliminary data.</text>
</comment>
<dbReference type="KEGG" id="lmat:92514542"/>
<dbReference type="GO" id="GO:0015031">
    <property type="term" value="P:protein transport"/>
    <property type="evidence" value="ECO:0007669"/>
    <property type="project" value="UniProtKB-KW"/>
</dbReference>
<dbReference type="InterPro" id="IPR004274">
    <property type="entry name" value="FCP1_dom"/>
</dbReference>
<dbReference type="SUPFAM" id="SSF56784">
    <property type="entry name" value="HAD-like"/>
    <property type="match status" value="1"/>
</dbReference>
<dbReference type="Gene3D" id="3.40.50.1000">
    <property type="entry name" value="HAD superfamily/HAD-like"/>
    <property type="match status" value="1"/>
</dbReference>
<dbReference type="CDD" id="cd07521">
    <property type="entry name" value="HAD_FCP1-like"/>
    <property type="match status" value="1"/>
</dbReference>
<feature type="domain" description="FCP1 homology" evidence="3">
    <location>
        <begin position="215"/>
        <end position="356"/>
    </location>
</feature>
<comment type="subcellular location">
    <subcellularLocation>
        <location evidence="1">Mitochondrion inner membrane</location>
        <topology evidence="1">Single-pass membrane protein</topology>
    </subcellularLocation>
</comment>
<dbReference type="FunFam" id="3.40.50.1000:FF:000159">
    <property type="entry name" value="TFIIF-stimulated CTD phosphatase"/>
    <property type="match status" value="1"/>
</dbReference>
<evidence type="ECO:0000313" key="5">
    <source>
        <dbReference type="Proteomes" id="UP000673552"/>
    </source>
</evidence>
<evidence type="ECO:0000313" key="4">
    <source>
        <dbReference type="EMBL" id="KAG5473891.1"/>
    </source>
</evidence>
<dbReference type="PROSITE" id="PS50969">
    <property type="entry name" value="FCP1"/>
    <property type="match status" value="1"/>
</dbReference>
<dbReference type="EMBL" id="JAFEUZ010000029">
    <property type="protein sequence ID" value="KAG5473891.1"/>
    <property type="molecule type" value="Genomic_DNA"/>
</dbReference>
<keyword evidence="1" id="KW-0496">Mitochondrion</keyword>
<evidence type="ECO:0000256" key="2">
    <source>
        <dbReference type="SAM" id="MobiDB-lite"/>
    </source>
</evidence>
<comment type="similarity">
    <text evidence="1">Belongs to the TIM50 family.</text>
</comment>